<feature type="compositionally biased region" description="Basic and acidic residues" evidence="1">
    <location>
        <begin position="9"/>
        <end position="18"/>
    </location>
</feature>
<accession>A0A0L9UK13</accession>
<evidence type="ECO:0000313" key="2">
    <source>
        <dbReference type="EMBL" id="KOM42912.1"/>
    </source>
</evidence>
<dbReference type="EMBL" id="CM003375">
    <property type="protein sequence ID" value="KOM42912.1"/>
    <property type="molecule type" value="Genomic_DNA"/>
</dbReference>
<feature type="compositionally biased region" description="Acidic residues" evidence="1">
    <location>
        <begin position="19"/>
        <end position="39"/>
    </location>
</feature>
<evidence type="ECO:0000256" key="1">
    <source>
        <dbReference type="SAM" id="MobiDB-lite"/>
    </source>
</evidence>
<dbReference type="AlphaFoldDB" id="A0A0L9UK13"/>
<name>A0A0L9UK13_PHAAN</name>
<dbReference type="Proteomes" id="UP000053144">
    <property type="component" value="Chromosome 5"/>
</dbReference>
<organism evidence="2 3">
    <name type="scientific">Phaseolus angularis</name>
    <name type="common">Azuki bean</name>
    <name type="synonym">Vigna angularis</name>
    <dbReference type="NCBI Taxonomy" id="3914"/>
    <lineage>
        <taxon>Eukaryota</taxon>
        <taxon>Viridiplantae</taxon>
        <taxon>Streptophyta</taxon>
        <taxon>Embryophyta</taxon>
        <taxon>Tracheophyta</taxon>
        <taxon>Spermatophyta</taxon>
        <taxon>Magnoliopsida</taxon>
        <taxon>eudicotyledons</taxon>
        <taxon>Gunneridae</taxon>
        <taxon>Pentapetalae</taxon>
        <taxon>rosids</taxon>
        <taxon>fabids</taxon>
        <taxon>Fabales</taxon>
        <taxon>Fabaceae</taxon>
        <taxon>Papilionoideae</taxon>
        <taxon>50 kb inversion clade</taxon>
        <taxon>NPAAA clade</taxon>
        <taxon>indigoferoid/millettioid clade</taxon>
        <taxon>Phaseoleae</taxon>
        <taxon>Vigna</taxon>
    </lineage>
</organism>
<reference evidence="3" key="1">
    <citation type="journal article" date="2015" name="Proc. Natl. Acad. Sci. U.S.A.">
        <title>Genome sequencing of adzuki bean (Vigna angularis) provides insight into high starch and low fat accumulation and domestication.</title>
        <authorList>
            <person name="Yang K."/>
            <person name="Tian Z."/>
            <person name="Chen C."/>
            <person name="Luo L."/>
            <person name="Zhao B."/>
            <person name="Wang Z."/>
            <person name="Yu L."/>
            <person name="Li Y."/>
            <person name="Sun Y."/>
            <person name="Li W."/>
            <person name="Chen Y."/>
            <person name="Li Y."/>
            <person name="Zhang Y."/>
            <person name="Ai D."/>
            <person name="Zhao J."/>
            <person name="Shang C."/>
            <person name="Ma Y."/>
            <person name="Wu B."/>
            <person name="Wang M."/>
            <person name="Gao L."/>
            <person name="Sun D."/>
            <person name="Zhang P."/>
            <person name="Guo F."/>
            <person name="Wang W."/>
            <person name="Li Y."/>
            <person name="Wang J."/>
            <person name="Varshney R.K."/>
            <person name="Wang J."/>
            <person name="Ling H.Q."/>
            <person name="Wan P."/>
        </authorList>
    </citation>
    <scope>NUCLEOTIDE SEQUENCE</scope>
    <source>
        <strain evidence="3">cv. Jingnong 6</strain>
    </source>
</reference>
<protein>
    <submittedName>
        <fullName evidence="2">Uncharacterized protein</fullName>
    </submittedName>
</protein>
<sequence>MLVGDEDQEWRLKMKSKEVEDEEDEEESKVEDEEDEEEGLKEVEEVVFGSLSVGFSSNYGCYMKLVELREGGGGIVNLVEMV</sequence>
<dbReference type="Gramene" id="KOM42912">
    <property type="protein sequence ID" value="KOM42912"/>
    <property type="gene ID" value="LR48_Vigan05g051600"/>
</dbReference>
<feature type="region of interest" description="Disordered" evidence="1">
    <location>
        <begin position="1"/>
        <end position="40"/>
    </location>
</feature>
<gene>
    <name evidence="2" type="ORF">LR48_Vigan05g051600</name>
</gene>
<evidence type="ECO:0000313" key="3">
    <source>
        <dbReference type="Proteomes" id="UP000053144"/>
    </source>
</evidence>
<proteinExistence type="predicted"/>